<evidence type="ECO:0000256" key="6">
    <source>
        <dbReference type="ARBA" id="ARBA00023136"/>
    </source>
</evidence>
<dbReference type="GO" id="GO:0042277">
    <property type="term" value="F:peptide binding"/>
    <property type="evidence" value="ECO:0007669"/>
    <property type="project" value="TreeGrafter"/>
</dbReference>
<accession>A0A914YT84</accession>
<evidence type="ECO:0000256" key="1">
    <source>
        <dbReference type="ARBA" id="ARBA00004651"/>
    </source>
</evidence>
<keyword evidence="4 9" id="KW-1133">Transmembrane helix</keyword>
<dbReference type="PRINTS" id="PR00237">
    <property type="entry name" value="GPCRRHODOPSN"/>
</dbReference>
<feature type="transmembrane region" description="Helical" evidence="9">
    <location>
        <begin position="305"/>
        <end position="325"/>
    </location>
</feature>
<feature type="transmembrane region" description="Helical" evidence="9">
    <location>
        <begin position="99"/>
        <end position="117"/>
    </location>
</feature>
<dbReference type="AlphaFoldDB" id="A0A914YT84"/>
<dbReference type="PANTHER" id="PTHR24229">
    <property type="entry name" value="NEUROPEPTIDES RECEPTOR"/>
    <property type="match status" value="1"/>
</dbReference>
<dbReference type="InterPro" id="IPR017452">
    <property type="entry name" value="GPCR_Rhodpsn_7TM"/>
</dbReference>
<feature type="domain" description="G-protein coupled receptors family 1 profile" evidence="10">
    <location>
        <begin position="21"/>
        <end position="322"/>
    </location>
</feature>
<reference evidence="12" key="1">
    <citation type="submission" date="2022-11" db="UniProtKB">
        <authorList>
            <consortium name="WormBaseParasite"/>
        </authorList>
    </citation>
    <scope>IDENTIFICATION</scope>
</reference>
<evidence type="ECO:0000256" key="4">
    <source>
        <dbReference type="ARBA" id="ARBA00022989"/>
    </source>
</evidence>
<evidence type="ECO:0000259" key="10">
    <source>
        <dbReference type="PROSITE" id="PS50262"/>
    </source>
</evidence>
<dbReference type="WBParaSite" id="PSU_v2.g3374.t1">
    <property type="protein sequence ID" value="PSU_v2.g3374.t1"/>
    <property type="gene ID" value="PSU_v2.g3374"/>
</dbReference>
<feature type="transmembrane region" description="Helical" evidence="9">
    <location>
        <begin position="206"/>
        <end position="230"/>
    </location>
</feature>
<comment type="subcellular location">
    <subcellularLocation>
        <location evidence="1">Cell membrane</location>
        <topology evidence="1">Multi-pass membrane protein</topology>
    </subcellularLocation>
</comment>
<dbReference type="Proteomes" id="UP000887577">
    <property type="component" value="Unplaced"/>
</dbReference>
<evidence type="ECO:0000256" key="3">
    <source>
        <dbReference type="ARBA" id="ARBA00022692"/>
    </source>
</evidence>
<dbReference type="PROSITE" id="PS50262">
    <property type="entry name" value="G_PROTEIN_RECEP_F1_2"/>
    <property type="match status" value="1"/>
</dbReference>
<evidence type="ECO:0000256" key="2">
    <source>
        <dbReference type="ARBA" id="ARBA00022475"/>
    </source>
</evidence>
<keyword evidence="3 9" id="KW-0812">Transmembrane</keyword>
<dbReference type="InterPro" id="IPR000276">
    <property type="entry name" value="GPCR_Rhodpsn"/>
</dbReference>
<evidence type="ECO:0000256" key="8">
    <source>
        <dbReference type="ARBA" id="ARBA00023224"/>
    </source>
</evidence>
<name>A0A914YT84_9BILA</name>
<protein>
    <submittedName>
        <fullName evidence="12">G-protein coupled receptors family 1 profile domain-containing protein</fullName>
    </submittedName>
</protein>
<feature type="transmembrane region" description="Helical" evidence="9">
    <location>
        <begin position="129"/>
        <end position="150"/>
    </location>
</feature>
<evidence type="ECO:0000256" key="7">
    <source>
        <dbReference type="ARBA" id="ARBA00023170"/>
    </source>
</evidence>
<dbReference type="Pfam" id="PF00001">
    <property type="entry name" value="7tm_1"/>
    <property type="match status" value="1"/>
</dbReference>
<evidence type="ECO:0000256" key="9">
    <source>
        <dbReference type="SAM" id="Phobius"/>
    </source>
</evidence>
<keyword evidence="7" id="KW-0675">Receptor</keyword>
<proteinExistence type="predicted"/>
<organism evidence="11 12">
    <name type="scientific">Panagrolaimus superbus</name>
    <dbReference type="NCBI Taxonomy" id="310955"/>
    <lineage>
        <taxon>Eukaryota</taxon>
        <taxon>Metazoa</taxon>
        <taxon>Ecdysozoa</taxon>
        <taxon>Nematoda</taxon>
        <taxon>Chromadorea</taxon>
        <taxon>Rhabditida</taxon>
        <taxon>Tylenchina</taxon>
        <taxon>Panagrolaimomorpha</taxon>
        <taxon>Panagrolaimoidea</taxon>
        <taxon>Panagrolaimidae</taxon>
        <taxon>Panagrolaimus</taxon>
    </lineage>
</organism>
<keyword evidence="5" id="KW-0297">G-protein coupled receptor</keyword>
<keyword evidence="11" id="KW-1185">Reference proteome</keyword>
<keyword evidence="2" id="KW-1003">Cell membrane</keyword>
<dbReference type="SUPFAM" id="SSF81321">
    <property type="entry name" value="Family A G protein-coupled receptor-like"/>
    <property type="match status" value="1"/>
</dbReference>
<feature type="transmembrane region" description="Helical" evidence="9">
    <location>
        <begin position="260"/>
        <end position="278"/>
    </location>
</feature>
<dbReference type="Gene3D" id="1.20.1070.10">
    <property type="entry name" value="Rhodopsin 7-helix transmembrane proteins"/>
    <property type="match status" value="1"/>
</dbReference>
<dbReference type="GO" id="GO:0043005">
    <property type="term" value="C:neuron projection"/>
    <property type="evidence" value="ECO:0007669"/>
    <property type="project" value="TreeGrafter"/>
</dbReference>
<evidence type="ECO:0000313" key="12">
    <source>
        <dbReference type="WBParaSite" id="PSU_v2.g3374.t1"/>
    </source>
</evidence>
<dbReference type="GO" id="GO:0004930">
    <property type="term" value="F:G protein-coupled receptor activity"/>
    <property type="evidence" value="ECO:0007669"/>
    <property type="project" value="UniProtKB-KW"/>
</dbReference>
<sequence>MWAVAFVCAVYSGAFLFGFIGNLWVIIALYRSRLFCLSRHYAPVPLTPSERLRAFIFVLAVADFMVLLTVPMSVLHIFLGRWPFGDFLCRTHTAIDRGGKLFSVVVLTAMSLQRYLVVCTRWRYTASTTLTTFIPITVGILACVIVPIVWEVRYTKIVPYVYEVAFFFAFFTRKDFKIFTFLKLGNTTTSPVVCLSEIPENISPFFINYTFICGFAMPLCVMAICYFMLVRHVRKRFLERKGFNTSQIQRPRYMCELTKSIWRIAIFHFTCWAPYYFFTASPSVAQLLHLPPPETNATWFQTGRLIGNMLPYINSAGNWILYAFLNRDVRNHIIRRDSRSSKYGFTPVTVSYRATTS</sequence>
<dbReference type="PANTHER" id="PTHR24229:SF40">
    <property type="entry name" value="ALLATOSTATIN C RECEPTOR 1-RELATED"/>
    <property type="match status" value="1"/>
</dbReference>
<dbReference type="GO" id="GO:0005886">
    <property type="term" value="C:plasma membrane"/>
    <property type="evidence" value="ECO:0007669"/>
    <property type="project" value="UniProtKB-SubCell"/>
</dbReference>
<feature type="transmembrane region" description="Helical" evidence="9">
    <location>
        <begin position="6"/>
        <end position="30"/>
    </location>
</feature>
<keyword evidence="8" id="KW-0807">Transducer</keyword>
<evidence type="ECO:0000256" key="5">
    <source>
        <dbReference type="ARBA" id="ARBA00023040"/>
    </source>
</evidence>
<feature type="transmembrane region" description="Helical" evidence="9">
    <location>
        <begin position="54"/>
        <end position="79"/>
    </location>
</feature>
<keyword evidence="6 9" id="KW-0472">Membrane</keyword>
<evidence type="ECO:0000313" key="11">
    <source>
        <dbReference type="Proteomes" id="UP000887577"/>
    </source>
</evidence>